<protein>
    <submittedName>
        <fullName evidence="2">Phage holin, lambda family</fullName>
    </submittedName>
</protein>
<evidence type="ECO:0000313" key="2">
    <source>
        <dbReference type="EMBL" id="PWC14228.1"/>
    </source>
</evidence>
<dbReference type="NCBIfam" id="TIGR01594">
    <property type="entry name" value="holin_lambda"/>
    <property type="match status" value="1"/>
</dbReference>
<name>A0A2U1TXT8_9GAMM</name>
<feature type="transmembrane region" description="Helical" evidence="1">
    <location>
        <begin position="75"/>
        <end position="95"/>
    </location>
</feature>
<accession>A0A2U1TXT8</accession>
<keyword evidence="1" id="KW-0812">Transmembrane</keyword>
<organism evidence="2 3">
    <name type="scientific">Brenneria roseae subsp. americana</name>
    <dbReference type="NCBI Taxonomy" id="1508507"/>
    <lineage>
        <taxon>Bacteria</taxon>
        <taxon>Pseudomonadati</taxon>
        <taxon>Pseudomonadota</taxon>
        <taxon>Gammaproteobacteria</taxon>
        <taxon>Enterobacterales</taxon>
        <taxon>Pectobacteriaceae</taxon>
        <taxon>Brenneria</taxon>
    </lineage>
</organism>
<evidence type="ECO:0000256" key="1">
    <source>
        <dbReference type="SAM" id="Phobius"/>
    </source>
</evidence>
<keyword evidence="1" id="KW-1133">Transmembrane helix</keyword>
<gene>
    <name evidence="2" type="ORF">B4923_04795</name>
</gene>
<dbReference type="InterPro" id="IPR006481">
    <property type="entry name" value="Phage_lambda_GpS_holin"/>
</dbReference>
<evidence type="ECO:0000313" key="3">
    <source>
        <dbReference type="Proteomes" id="UP000245138"/>
    </source>
</evidence>
<dbReference type="OrthoDB" id="6456698at2"/>
<dbReference type="RefSeq" id="WP_109053227.1">
    <property type="nucleotide sequence ID" value="NZ_QDKJ01000003.1"/>
</dbReference>
<keyword evidence="1" id="KW-0472">Membrane</keyword>
<keyword evidence="3" id="KW-1185">Reference proteome</keyword>
<comment type="caution">
    <text evidence="2">The sequence shown here is derived from an EMBL/GenBank/DDBJ whole genome shotgun (WGS) entry which is preliminary data.</text>
</comment>
<reference evidence="2 3" key="1">
    <citation type="submission" date="2018-04" db="EMBL/GenBank/DDBJ databases">
        <title>Brenneria corticis sp.nov.</title>
        <authorList>
            <person name="Li Y."/>
        </authorList>
    </citation>
    <scope>NUCLEOTIDE SEQUENCE [LARGE SCALE GENOMIC DNA]</scope>
    <source>
        <strain evidence="2 3">LMG 27715</strain>
    </source>
</reference>
<dbReference type="Pfam" id="PF05106">
    <property type="entry name" value="Phage_holin_3_1"/>
    <property type="match status" value="1"/>
</dbReference>
<sequence>MPDKNPDLWAQLIAWLSANKAETSYSFAAAVMALLRAAYIGRDSWPRRLLDAAMCSLVAFYINDGLAALGWDSKFASLGSVFIGFLGIDYIGSILRRFVGNKTGTNSQE</sequence>
<dbReference type="Proteomes" id="UP000245138">
    <property type="component" value="Unassembled WGS sequence"/>
</dbReference>
<proteinExistence type="predicted"/>
<dbReference type="EMBL" id="QDKJ01000003">
    <property type="protein sequence ID" value="PWC14228.1"/>
    <property type="molecule type" value="Genomic_DNA"/>
</dbReference>
<dbReference type="AlphaFoldDB" id="A0A2U1TXT8"/>